<name>A0A0F9DK80_9ZZZZ</name>
<dbReference type="EMBL" id="LAZR01028588">
    <property type="protein sequence ID" value="KKL62128.1"/>
    <property type="molecule type" value="Genomic_DNA"/>
</dbReference>
<protein>
    <submittedName>
        <fullName evidence="1">Uncharacterized protein</fullName>
    </submittedName>
</protein>
<dbReference type="AlphaFoldDB" id="A0A0F9DK80"/>
<reference evidence="1" key="1">
    <citation type="journal article" date="2015" name="Nature">
        <title>Complex archaea that bridge the gap between prokaryotes and eukaryotes.</title>
        <authorList>
            <person name="Spang A."/>
            <person name="Saw J.H."/>
            <person name="Jorgensen S.L."/>
            <person name="Zaremba-Niedzwiedzka K."/>
            <person name="Martijn J."/>
            <person name="Lind A.E."/>
            <person name="van Eijk R."/>
            <person name="Schleper C."/>
            <person name="Guy L."/>
            <person name="Ettema T.J."/>
        </authorList>
    </citation>
    <scope>NUCLEOTIDE SEQUENCE</scope>
</reference>
<proteinExistence type="predicted"/>
<gene>
    <name evidence="1" type="ORF">LCGC14_2188300</name>
</gene>
<sequence length="70" mass="7989">MTYWIAYTHPGERGTSYWLENQLTSVPTWGPPSMNPMKFATAGGARNYIKKHGLKRFRKEGVRTVKADDS</sequence>
<evidence type="ECO:0000313" key="1">
    <source>
        <dbReference type="EMBL" id="KKL62128.1"/>
    </source>
</evidence>
<accession>A0A0F9DK80</accession>
<organism evidence="1">
    <name type="scientific">marine sediment metagenome</name>
    <dbReference type="NCBI Taxonomy" id="412755"/>
    <lineage>
        <taxon>unclassified sequences</taxon>
        <taxon>metagenomes</taxon>
        <taxon>ecological metagenomes</taxon>
    </lineage>
</organism>
<comment type="caution">
    <text evidence="1">The sequence shown here is derived from an EMBL/GenBank/DDBJ whole genome shotgun (WGS) entry which is preliminary data.</text>
</comment>